<dbReference type="GO" id="GO:0016787">
    <property type="term" value="F:hydrolase activity"/>
    <property type="evidence" value="ECO:0007669"/>
    <property type="project" value="UniProtKB-KW"/>
</dbReference>
<dbReference type="SUPFAM" id="SSF48208">
    <property type="entry name" value="Six-hairpin glycosidases"/>
    <property type="match status" value="1"/>
</dbReference>
<evidence type="ECO:0000259" key="4">
    <source>
        <dbReference type="Pfam" id="PF05592"/>
    </source>
</evidence>
<dbReference type="InterPro" id="IPR035396">
    <property type="entry name" value="Bac_rhamnosid6H"/>
</dbReference>
<organism evidence="8 9">
    <name type="scientific">Microbacterium alkaliflavum</name>
    <dbReference type="NCBI Taxonomy" id="3248839"/>
    <lineage>
        <taxon>Bacteria</taxon>
        <taxon>Bacillati</taxon>
        <taxon>Actinomycetota</taxon>
        <taxon>Actinomycetes</taxon>
        <taxon>Micrococcales</taxon>
        <taxon>Microbacteriaceae</taxon>
        <taxon>Microbacterium</taxon>
    </lineage>
</organism>
<evidence type="ECO:0000259" key="7">
    <source>
        <dbReference type="Pfam" id="PF17390"/>
    </source>
</evidence>
<comment type="caution">
    <text evidence="8">The sequence shown here is derived from an EMBL/GenBank/DDBJ whole genome shotgun (WGS) entry which is preliminary data.</text>
</comment>
<sequence>MTNSQFLGGAEWISRAVPESQRMIRATRRDRIDWAQPGAALAQAFRTAGPVTAVSLDVSGPRDAVDPHAVDVDYTFSLEAADGTVIAERRITGPQLIWEYFGQLLEITPPAPPGEYTVVLRSDREAIGWYAQDAAGDATDDGVSPRPVMGGALTDGEPVPGARLIAVDTTPAPNPIFRRTFEIDGLPERATLAATVLGCGHVIINGTRVGDAVLEPATTDYDKTVLYRVHEVGHLLRPGSNEIVIEAGRERWAARGGDIWGWNAAPWNREPTAVARLALAFADGRSEDIATGADWDAAPGPVRTELFLGGETWATGGAAPEWSPVAVVSAPGGELREATHAPMRAEAPMPPVVETDIGGGRAVYDFGAVMTGRLRCRVTGKAGALVRVTSGEQRDAQGAVVCDNILAAGNAQEDTLLLEGDVDDLTWEIQFSYRGFRWIQIDLGGDVAVEEVRAVPIYTPIDRIGEMSVDDPLLEWIDAATARTFRNNLHGIPTDTPIYEKNGWTADAHLATEALLHHFDLRPAFGKWLQDHRDAQGADGSIPHIIPTPGWSRASDPAWSSSAVLIPWYLYFEYGDPAVLEQNATMIRRYADNLIERSAGGIWRHRTWGDWLTPHYDMPPEGMAPLGTAMTVTALRHAAAVLDVLGEGDATAYRSEAATIADAYNAEYLDAEVGHYRIPGVGYRQTLNILPLAFGIVPPDRAAAVQQSLADDLEHRTDGHLDCGAVGIRHLLPVLSAAGRDDLALTVLLARTHPGWGVWFEAGETTLLEAWDASARSRNHYFLGSAASWIQQRVGGLRATTPGWRTFEIAPVDDPRVRGGRMRHRTPNGEAAVRWQRGPGGWRFEVEVPEGAEATIRVPGHTRHLAHGVQALTLASR</sequence>
<dbReference type="PANTHER" id="PTHR33307:SF6">
    <property type="entry name" value="ALPHA-RHAMNOSIDASE (EUROFUNG)-RELATED"/>
    <property type="match status" value="1"/>
</dbReference>
<evidence type="ECO:0000259" key="6">
    <source>
        <dbReference type="Pfam" id="PF17389"/>
    </source>
</evidence>
<keyword evidence="9" id="KW-1185">Reference proteome</keyword>
<evidence type="ECO:0000256" key="3">
    <source>
        <dbReference type="ARBA" id="ARBA00022801"/>
    </source>
</evidence>
<dbReference type="Proteomes" id="UP001610861">
    <property type="component" value="Unassembled WGS sequence"/>
</dbReference>
<dbReference type="RefSeq" id="WP_396638960.1">
    <property type="nucleotide sequence ID" value="NZ_JBIQWL010000001.1"/>
</dbReference>
<evidence type="ECO:0000256" key="2">
    <source>
        <dbReference type="ARBA" id="ARBA00012652"/>
    </source>
</evidence>
<dbReference type="InterPro" id="IPR008928">
    <property type="entry name" value="6-hairpin_glycosidase_sf"/>
</dbReference>
<dbReference type="InterPro" id="IPR013737">
    <property type="entry name" value="Bac_rhamnosid_N"/>
</dbReference>
<dbReference type="InterPro" id="IPR008902">
    <property type="entry name" value="Rhamnosid_concanavalin"/>
</dbReference>
<dbReference type="Pfam" id="PF17390">
    <property type="entry name" value="Bac_rhamnosid_C"/>
    <property type="match status" value="1"/>
</dbReference>
<accession>A0ABW7Q2G2</accession>
<dbReference type="PANTHER" id="PTHR33307">
    <property type="entry name" value="ALPHA-RHAMNOSIDASE (EUROFUNG)"/>
    <property type="match status" value="1"/>
</dbReference>
<dbReference type="EMBL" id="JBIQWL010000001">
    <property type="protein sequence ID" value="MFH8249008.1"/>
    <property type="molecule type" value="Genomic_DNA"/>
</dbReference>
<proteinExistence type="predicted"/>
<feature type="domain" description="Alpha-L-rhamnosidase concanavalin-like" evidence="4">
    <location>
        <begin position="358"/>
        <end position="444"/>
    </location>
</feature>
<evidence type="ECO:0000256" key="1">
    <source>
        <dbReference type="ARBA" id="ARBA00001445"/>
    </source>
</evidence>
<dbReference type="InterPro" id="IPR012341">
    <property type="entry name" value="6hp_glycosidase-like_sf"/>
</dbReference>
<dbReference type="Pfam" id="PF05592">
    <property type="entry name" value="Bac_rhamnosid"/>
    <property type="match status" value="1"/>
</dbReference>
<dbReference type="Gene3D" id="2.60.420.10">
    <property type="entry name" value="Maltose phosphorylase, domain 3"/>
    <property type="match status" value="1"/>
</dbReference>
<name>A0ABW7Q2G2_9MICO</name>
<reference evidence="8 9" key="1">
    <citation type="submission" date="2024-09" db="EMBL/GenBank/DDBJ databases">
        <authorList>
            <person name="Pan X."/>
        </authorList>
    </citation>
    <scope>NUCLEOTIDE SEQUENCE [LARGE SCALE GENOMIC DNA]</scope>
    <source>
        <strain evidence="8 9">B2969</strain>
    </source>
</reference>
<dbReference type="Gene3D" id="2.60.120.260">
    <property type="entry name" value="Galactose-binding domain-like"/>
    <property type="match status" value="2"/>
</dbReference>
<gene>
    <name evidence="8" type="ORF">ACH3VR_01410</name>
</gene>
<comment type="catalytic activity">
    <reaction evidence="1">
        <text>Hydrolysis of terminal non-reducing alpha-L-rhamnose residues in alpha-L-rhamnosides.</text>
        <dbReference type="EC" id="3.2.1.40"/>
    </reaction>
</comment>
<protein>
    <recommendedName>
        <fullName evidence="2">alpha-L-rhamnosidase</fullName>
        <ecNumber evidence="2">3.2.1.40</ecNumber>
    </recommendedName>
</protein>
<dbReference type="InterPro" id="IPR035398">
    <property type="entry name" value="Bac_rhamnosid_C"/>
</dbReference>
<feature type="domain" description="Alpha-L-rhamnosidase six-hairpin glycosidase" evidence="6">
    <location>
        <begin position="463"/>
        <end position="794"/>
    </location>
</feature>
<dbReference type="Pfam" id="PF08531">
    <property type="entry name" value="Bac_rhamnosid_N"/>
    <property type="match status" value="1"/>
</dbReference>
<dbReference type="Pfam" id="PF17389">
    <property type="entry name" value="Bac_rhamnosid6H"/>
    <property type="match status" value="1"/>
</dbReference>
<feature type="domain" description="Bacterial alpha-L-rhamnosidase N-terminal" evidence="5">
    <location>
        <begin position="188"/>
        <end position="344"/>
    </location>
</feature>
<dbReference type="EC" id="3.2.1.40" evidence="2"/>
<evidence type="ECO:0000313" key="8">
    <source>
        <dbReference type="EMBL" id="MFH8249008.1"/>
    </source>
</evidence>
<dbReference type="InterPro" id="IPR016007">
    <property type="entry name" value="Alpha_rhamnosid"/>
</dbReference>
<evidence type="ECO:0000313" key="9">
    <source>
        <dbReference type="Proteomes" id="UP001610861"/>
    </source>
</evidence>
<dbReference type="Gene3D" id="1.50.10.10">
    <property type="match status" value="1"/>
</dbReference>
<keyword evidence="3 8" id="KW-0378">Hydrolase</keyword>
<feature type="domain" description="Alpha-L-rhamnosidase C-terminal" evidence="7">
    <location>
        <begin position="796"/>
        <end position="870"/>
    </location>
</feature>
<evidence type="ECO:0000259" key="5">
    <source>
        <dbReference type="Pfam" id="PF08531"/>
    </source>
</evidence>